<feature type="modified residue" description="N6-(pyridoxal phosphate)lysine" evidence="6">
    <location>
        <position position="386"/>
    </location>
</feature>
<dbReference type="GO" id="GO:0005829">
    <property type="term" value="C:cytosol"/>
    <property type="evidence" value="ECO:0007669"/>
    <property type="project" value="TreeGrafter"/>
</dbReference>
<dbReference type="CDD" id="cd00615">
    <property type="entry name" value="Orn_deC_like"/>
    <property type="match status" value="1"/>
</dbReference>
<dbReference type="NCBIfam" id="NF011603">
    <property type="entry name" value="PRK15029.1"/>
    <property type="match status" value="1"/>
</dbReference>
<dbReference type="Gene3D" id="3.90.100.10">
    <property type="entry name" value="Orn/Lys/Arg decarboxylase, C-terminal domain"/>
    <property type="match status" value="1"/>
</dbReference>
<evidence type="ECO:0000313" key="9">
    <source>
        <dbReference type="Proteomes" id="UP000078224"/>
    </source>
</evidence>
<dbReference type="GO" id="GO:0006527">
    <property type="term" value="P:L-arginine catabolic process"/>
    <property type="evidence" value="ECO:0007669"/>
    <property type="project" value="TreeGrafter"/>
</dbReference>
<keyword evidence="5 8" id="KW-0456">Lyase</keyword>
<keyword evidence="4 6" id="KW-0663">Pyridoxal phosphate</keyword>
<accession>A0A1B7JSI1</accession>
<dbReference type="Pfam" id="PF03711">
    <property type="entry name" value="OKR_DC_1_C"/>
    <property type="match status" value="1"/>
</dbReference>
<dbReference type="PANTHER" id="PTHR45229:SF3">
    <property type="entry name" value="BIODEGRADATIVE ARGININE DECARBOXYLASE"/>
    <property type="match status" value="1"/>
</dbReference>
<dbReference type="InterPro" id="IPR036633">
    <property type="entry name" value="Prn/Lys/Arg_de-COase_C_sf"/>
</dbReference>
<keyword evidence="9" id="KW-1185">Reference proteome</keyword>
<protein>
    <submittedName>
        <fullName evidence="8">Catabolic arginine decarboxylase</fullName>
        <ecNumber evidence="8">4.1.1.-</ecNumber>
        <ecNumber evidence="8">4.1.1.19</ecNumber>
    </submittedName>
</protein>
<name>A0A1B7JSI1_9GAMM</name>
<feature type="domain" description="Orn/Lys/Arg decarboxylases family 1 pyridoxal-P attachment site" evidence="7">
    <location>
        <begin position="381"/>
        <end position="395"/>
    </location>
</feature>
<dbReference type="InterPro" id="IPR011193">
    <property type="entry name" value="Orn/lys/arg_de-COase"/>
</dbReference>
<dbReference type="OrthoDB" id="9761189at2"/>
<comment type="cofactor">
    <cofactor evidence="1">
        <name>pyridoxal 5'-phosphate</name>
        <dbReference type="ChEBI" id="CHEBI:597326"/>
    </cofactor>
</comment>
<dbReference type="InterPro" id="IPR000310">
    <property type="entry name" value="Orn/Lys/Arg_deCO2ase_major_dom"/>
</dbReference>
<dbReference type="PROSITE" id="PS00703">
    <property type="entry name" value="OKR_DC_1"/>
    <property type="match status" value="1"/>
</dbReference>
<dbReference type="EC" id="4.1.1.19" evidence="8"/>
<dbReference type="PANTHER" id="PTHR45229">
    <property type="entry name" value="CONSTITUTIVE ORNITHINE DECARBOXYLASE"/>
    <property type="match status" value="1"/>
</dbReference>
<dbReference type="PIRSF" id="PIRSF009393">
    <property type="entry name" value="Orn_decarb"/>
    <property type="match status" value="1"/>
</dbReference>
<dbReference type="InterPro" id="IPR008286">
    <property type="entry name" value="Prn/Lys/Arg_de-COase_C"/>
</dbReference>
<evidence type="ECO:0000256" key="2">
    <source>
        <dbReference type="ARBA" id="ARBA00010671"/>
    </source>
</evidence>
<keyword evidence="3" id="KW-0210">Decarboxylase</keyword>
<dbReference type="AlphaFoldDB" id="A0A1B7JSI1"/>
<dbReference type="RefSeq" id="WP_068909110.1">
    <property type="nucleotide sequence ID" value="NZ_LXEW01000035.1"/>
</dbReference>
<dbReference type="Gene3D" id="3.90.1150.10">
    <property type="entry name" value="Aspartate Aminotransferase, domain 1"/>
    <property type="match status" value="1"/>
</dbReference>
<dbReference type="GO" id="GO:0008792">
    <property type="term" value="F:arginine decarboxylase activity"/>
    <property type="evidence" value="ECO:0007669"/>
    <property type="project" value="UniProtKB-EC"/>
</dbReference>
<evidence type="ECO:0000256" key="3">
    <source>
        <dbReference type="ARBA" id="ARBA00022793"/>
    </source>
</evidence>
<dbReference type="InterPro" id="IPR015421">
    <property type="entry name" value="PyrdxlP-dep_Trfase_major"/>
</dbReference>
<proteinExistence type="inferred from homology"/>
<evidence type="ECO:0000256" key="4">
    <source>
        <dbReference type="ARBA" id="ARBA00022898"/>
    </source>
</evidence>
<reference evidence="8 9" key="1">
    <citation type="submission" date="2016-04" db="EMBL/GenBank/DDBJ databases">
        <title>ATOL: Assembling a taxonomically balanced genome-scale reconstruction of the evolutionary history of the Enterobacteriaceae.</title>
        <authorList>
            <person name="Plunkett G.III."/>
            <person name="Neeno-Eckwall E.C."/>
            <person name="Glasner J.D."/>
            <person name="Perna N.T."/>
        </authorList>
    </citation>
    <scope>NUCLEOTIDE SEQUENCE [LARGE SCALE GENOMIC DNA]</scope>
    <source>
        <strain evidence="8 9">ATCC 35613</strain>
    </source>
</reference>
<dbReference type="Pfam" id="PF01276">
    <property type="entry name" value="OKR_DC_1"/>
    <property type="match status" value="1"/>
</dbReference>
<dbReference type="InterPro" id="IPR015424">
    <property type="entry name" value="PyrdxlP-dep_Trfase"/>
</dbReference>
<dbReference type="EMBL" id="LXEW01000035">
    <property type="protein sequence ID" value="OAT50840.1"/>
    <property type="molecule type" value="Genomic_DNA"/>
</dbReference>
<dbReference type="SUPFAM" id="SSF55904">
    <property type="entry name" value="Ornithine decarboxylase C-terminal domain"/>
    <property type="match status" value="1"/>
</dbReference>
<dbReference type="Proteomes" id="UP000078224">
    <property type="component" value="Unassembled WGS sequence"/>
</dbReference>
<evidence type="ECO:0000259" key="7">
    <source>
        <dbReference type="PROSITE" id="PS00703"/>
    </source>
</evidence>
<sequence length="757" mass="85345">MRALIVYTELTDDDSVISHAVARLASELNDEHVETVIIRDFEDGLAYIRSNTSIDCLLYGRDMSDKGEQVQAHQLITQLHRRQEDVPVFLLSDREEALVAFDRKMMEQVDEFAWILEDSADFIAGRVLAAIIRYRAQLLPPLMKSLMKYSDVHEYSWAAPGHQGGVGFTKTPAGRIYHDFFGENLFRTDIGIERVAIGSLLDHTGAFGECEKNAARIFGADQSYSVVVGTSGSNRTIMQACMTDEDVVVIDRNCHKSIEQGLILTGAKPVYMIPSRNRYGIIGPIYPQEMSPESIATKIAQNPLTADKAGQQPAYSVVTNCTYDGVCYNARKVQDLLDKSLDRIHFDEAWYGYARFNPIYHDHFAMRDEVRHDNEPTIFATHSTHKLLNALSQASFIHVRNGRNAIDFNRFNQAYHMHATTSPLYAICASNDIAADMMDGNSGRSLTDEVIRESIDFRQSLGYLYKEFLNDDEWFFKPWNQEMVKDPVTGKRYAFEDAPVELLMKEQSCWVMNPEDKWHGFKDIPENWAMLDPIKVSILSPGMGSDGRLLDSGVPAALVTAWLNHYGIVPTRTTDFQIMFLFSMGITKGKWGTLVNALLSFKRHYDNNTSLKKVLPEVVEKDVAVYGELGLRDLGDKMFAYLQKNNPGSQLNQAYEHLPPVIMSPRAAYQQIVANRVEAVPLDNLAGRIAANSIIPYPPGIPMLLSGESFGDKNSPHIGYLRSLQAWDSEFPGFEHETEGTEIIDGQYYVMCVKSQK</sequence>
<dbReference type="GO" id="GO:0030170">
    <property type="term" value="F:pyridoxal phosphate binding"/>
    <property type="evidence" value="ECO:0007669"/>
    <property type="project" value="TreeGrafter"/>
</dbReference>
<evidence type="ECO:0000256" key="1">
    <source>
        <dbReference type="ARBA" id="ARBA00001933"/>
    </source>
</evidence>
<dbReference type="Pfam" id="PF03709">
    <property type="entry name" value="OKR_DC_1_N"/>
    <property type="match status" value="1"/>
</dbReference>
<evidence type="ECO:0000256" key="5">
    <source>
        <dbReference type="ARBA" id="ARBA00023239"/>
    </source>
</evidence>
<organism evidence="8 9">
    <name type="scientific">Providencia heimbachae ATCC 35613</name>
    <dbReference type="NCBI Taxonomy" id="1354272"/>
    <lineage>
        <taxon>Bacteria</taxon>
        <taxon>Pseudomonadati</taxon>
        <taxon>Pseudomonadota</taxon>
        <taxon>Gammaproteobacteria</taxon>
        <taxon>Enterobacterales</taxon>
        <taxon>Morganellaceae</taxon>
        <taxon>Providencia</taxon>
    </lineage>
</organism>
<dbReference type="SUPFAM" id="SSF53383">
    <property type="entry name" value="PLP-dependent transferases"/>
    <property type="match status" value="1"/>
</dbReference>
<evidence type="ECO:0000256" key="6">
    <source>
        <dbReference type="PIRSR" id="PIRSR009393-1"/>
    </source>
</evidence>
<dbReference type="InterPro" id="IPR005308">
    <property type="entry name" value="OKR_de-COase_N"/>
</dbReference>
<gene>
    <name evidence="8" type="ORF">M998_2480</name>
</gene>
<dbReference type="Gene3D" id="3.40.50.2300">
    <property type="match status" value="1"/>
</dbReference>
<comment type="similarity">
    <text evidence="2">Belongs to the Orn/Lys/Arg decarboxylase class-I family.</text>
</comment>
<dbReference type="Gene3D" id="3.40.640.10">
    <property type="entry name" value="Type I PLP-dependent aspartate aminotransferase-like (Major domain)"/>
    <property type="match status" value="1"/>
</dbReference>
<dbReference type="PATRIC" id="fig|1354272.4.peg.2524"/>
<evidence type="ECO:0000313" key="8">
    <source>
        <dbReference type="EMBL" id="OAT50840.1"/>
    </source>
</evidence>
<dbReference type="FunFam" id="3.40.640.10:FF:000008">
    <property type="entry name" value="Lysine decarboxylase, inducible"/>
    <property type="match status" value="1"/>
</dbReference>
<dbReference type="InterPro" id="IPR015422">
    <property type="entry name" value="PyrdxlP-dep_Trfase_small"/>
</dbReference>
<dbReference type="EC" id="4.1.1.-" evidence="8"/>
<comment type="caution">
    <text evidence="8">The sequence shown here is derived from an EMBL/GenBank/DDBJ whole genome shotgun (WGS) entry which is preliminary data.</text>
</comment>